<name>A0A6J4QWA2_9ACTN</name>
<organism evidence="1">
    <name type="scientific">uncultured Rubrobacteraceae bacterium</name>
    <dbReference type="NCBI Taxonomy" id="349277"/>
    <lineage>
        <taxon>Bacteria</taxon>
        <taxon>Bacillati</taxon>
        <taxon>Actinomycetota</taxon>
        <taxon>Rubrobacteria</taxon>
        <taxon>Rubrobacterales</taxon>
        <taxon>Rubrobacteraceae</taxon>
        <taxon>environmental samples</taxon>
    </lineage>
</organism>
<evidence type="ECO:0000313" key="1">
    <source>
        <dbReference type="EMBL" id="CAA9456854.1"/>
    </source>
</evidence>
<accession>A0A6J4QWA2</accession>
<gene>
    <name evidence="1" type="ORF">AVDCRST_MAG58-1494</name>
</gene>
<sequence length="90" mass="10124">MVRGEYRWVPGGQLKRGMVVKDIRGNAQKGSRLGSVPTGFGVEEEITKIKPAYPSQGREYVELHLKEVKNGAERIKYLSKTKLVEAKYTS</sequence>
<dbReference type="EMBL" id="CADCVF010000038">
    <property type="protein sequence ID" value="CAA9456854.1"/>
    <property type="molecule type" value="Genomic_DNA"/>
</dbReference>
<protein>
    <submittedName>
        <fullName evidence="1">Uncharacterized protein</fullName>
    </submittedName>
</protein>
<proteinExistence type="predicted"/>
<dbReference type="AlphaFoldDB" id="A0A6J4QWA2"/>
<reference evidence="1" key="1">
    <citation type="submission" date="2020-02" db="EMBL/GenBank/DDBJ databases">
        <authorList>
            <person name="Meier V. D."/>
        </authorList>
    </citation>
    <scope>NUCLEOTIDE SEQUENCE</scope>
    <source>
        <strain evidence="1">AVDCRST_MAG58</strain>
    </source>
</reference>